<feature type="transmembrane region" description="Helical" evidence="1">
    <location>
        <begin position="56"/>
        <end position="77"/>
    </location>
</feature>
<reference evidence="2 3" key="1">
    <citation type="journal article" date="2019" name="Int. J. Syst. Evol. Microbiol.">
        <title>The Global Catalogue of Microorganisms (GCM) 10K type strain sequencing project: providing services to taxonomists for standard genome sequencing and annotation.</title>
        <authorList>
            <consortium name="The Broad Institute Genomics Platform"/>
            <consortium name="The Broad Institute Genome Sequencing Center for Infectious Disease"/>
            <person name="Wu L."/>
            <person name="Ma J."/>
        </authorList>
    </citation>
    <scope>NUCLEOTIDE SEQUENCE [LARGE SCALE GENOMIC DNA]</scope>
    <source>
        <strain evidence="2 3">JCM 17504</strain>
    </source>
</reference>
<proteinExistence type="predicted"/>
<evidence type="ECO:0000313" key="2">
    <source>
        <dbReference type="EMBL" id="GAA5061740.1"/>
    </source>
</evidence>
<dbReference type="GeneID" id="68616452"/>
<keyword evidence="1" id="KW-1133">Transmembrane helix</keyword>
<dbReference type="RefSeq" id="WP_227778089.1">
    <property type="nucleotide sequence ID" value="NZ_BAABKX010000022.1"/>
</dbReference>
<dbReference type="Proteomes" id="UP001501729">
    <property type="component" value="Unassembled WGS sequence"/>
</dbReference>
<comment type="caution">
    <text evidence="2">The sequence shown here is derived from an EMBL/GenBank/DDBJ whole genome shotgun (WGS) entry which is preliminary data.</text>
</comment>
<gene>
    <name evidence="2" type="ORF">GCM10025751_48160</name>
</gene>
<keyword evidence="3" id="KW-1185">Reference proteome</keyword>
<evidence type="ECO:0000256" key="1">
    <source>
        <dbReference type="SAM" id="Phobius"/>
    </source>
</evidence>
<keyword evidence="1" id="KW-0812">Transmembrane</keyword>
<name>A0AAV3UP86_9EURY</name>
<accession>A0AAV3UP86</accession>
<evidence type="ECO:0000313" key="3">
    <source>
        <dbReference type="Proteomes" id="UP001501729"/>
    </source>
</evidence>
<organism evidence="2 3">
    <name type="scientific">Haladaptatus pallidirubidus</name>
    <dbReference type="NCBI Taxonomy" id="1008152"/>
    <lineage>
        <taxon>Archaea</taxon>
        <taxon>Methanobacteriati</taxon>
        <taxon>Methanobacteriota</taxon>
        <taxon>Stenosarchaea group</taxon>
        <taxon>Halobacteria</taxon>
        <taxon>Halobacteriales</taxon>
        <taxon>Haladaptataceae</taxon>
        <taxon>Haladaptatus</taxon>
    </lineage>
</organism>
<dbReference type="AlphaFoldDB" id="A0AAV3UP86"/>
<keyword evidence="1" id="KW-0472">Membrane</keyword>
<sequence>MNLLFQAVEMVVAAFHTLASVPLIQQFSTFLAERLFAVFFTNRFVPAFLGYSAPELSALLGDIVASYLAIIGVLIGASKLIPGAGR</sequence>
<protein>
    <submittedName>
        <fullName evidence="2">Uncharacterized protein</fullName>
    </submittedName>
</protein>
<dbReference type="EMBL" id="BAABKX010000022">
    <property type="protein sequence ID" value="GAA5061740.1"/>
    <property type="molecule type" value="Genomic_DNA"/>
</dbReference>